<dbReference type="AlphaFoldDB" id="A0AAW2PEL3"/>
<reference evidence="1" key="1">
    <citation type="submission" date="2020-06" db="EMBL/GenBank/DDBJ databases">
        <authorList>
            <person name="Li T."/>
            <person name="Hu X."/>
            <person name="Zhang T."/>
            <person name="Song X."/>
            <person name="Zhang H."/>
            <person name="Dai N."/>
            <person name="Sheng W."/>
            <person name="Hou X."/>
            <person name="Wei L."/>
        </authorList>
    </citation>
    <scope>NUCLEOTIDE SEQUENCE</scope>
    <source>
        <strain evidence="1">G01</strain>
        <tissue evidence="1">Leaf</tissue>
    </source>
</reference>
<comment type="caution">
    <text evidence="1">The sequence shown here is derived from an EMBL/GenBank/DDBJ whole genome shotgun (WGS) entry which is preliminary data.</text>
</comment>
<evidence type="ECO:0000313" key="1">
    <source>
        <dbReference type="EMBL" id="KAL0354337.1"/>
    </source>
</evidence>
<accession>A0AAW2PEL3</accession>
<protein>
    <recommendedName>
        <fullName evidence="2">Reverse transcriptase Ty1/copia-type domain-containing protein</fullName>
    </recommendedName>
</protein>
<dbReference type="EMBL" id="JACGWK010000005">
    <property type="protein sequence ID" value="KAL0354337.1"/>
    <property type="molecule type" value="Genomic_DNA"/>
</dbReference>
<organism evidence="1">
    <name type="scientific">Sesamum angustifolium</name>
    <dbReference type="NCBI Taxonomy" id="2727405"/>
    <lineage>
        <taxon>Eukaryota</taxon>
        <taxon>Viridiplantae</taxon>
        <taxon>Streptophyta</taxon>
        <taxon>Embryophyta</taxon>
        <taxon>Tracheophyta</taxon>
        <taxon>Spermatophyta</taxon>
        <taxon>Magnoliopsida</taxon>
        <taxon>eudicotyledons</taxon>
        <taxon>Gunneridae</taxon>
        <taxon>Pentapetalae</taxon>
        <taxon>asterids</taxon>
        <taxon>lamiids</taxon>
        <taxon>Lamiales</taxon>
        <taxon>Pedaliaceae</taxon>
        <taxon>Sesamum</taxon>
    </lineage>
</organism>
<sequence>MVFQSSIDQPENLDHSERYGFVGLTSQFDSDLKTYREAMSDIDSDKWLEVMKSEMDLMDSNQVWTLVDPPKGVKPVGCKWVYQSKIGAEGRLHLQG</sequence>
<name>A0AAW2PEL3_9LAMI</name>
<evidence type="ECO:0008006" key="2">
    <source>
        <dbReference type="Google" id="ProtNLM"/>
    </source>
</evidence>
<gene>
    <name evidence="1" type="ORF">Sangu_1015000</name>
</gene>
<proteinExistence type="predicted"/>
<reference evidence="1" key="2">
    <citation type="journal article" date="2024" name="Plant">
        <title>Genomic evolution and insights into agronomic trait innovations of Sesamum species.</title>
        <authorList>
            <person name="Miao H."/>
            <person name="Wang L."/>
            <person name="Qu L."/>
            <person name="Liu H."/>
            <person name="Sun Y."/>
            <person name="Le M."/>
            <person name="Wang Q."/>
            <person name="Wei S."/>
            <person name="Zheng Y."/>
            <person name="Lin W."/>
            <person name="Duan Y."/>
            <person name="Cao H."/>
            <person name="Xiong S."/>
            <person name="Wang X."/>
            <person name="Wei L."/>
            <person name="Li C."/>
            <person name="Ma Q."/>
            <person name="Ju M."/>
            <person name="Zhao R."/>
            <person name="Li G."/>
            <person name="Mu C."/>
            <person name="Tian Q."/>
            <person name="Mei H."/>
            <person name="Zhang T."/>
            <person name="Gao T."/>
            <person name="Zhang H."/>
        </authorList>
    </citation>
    <scope>NUCLEOTIDE SEQUENCE</scope>
    <source>
        <strain evidence="1">G01</strain>
    </source>
</reference>